<proteinExistence type="predicted"/>
<evidence type="ECO:0000313" key="4">
    <source>
        <dbReference type="Proteomes" id="UP000193560"/>
    </source>
</evidence>
<dbReference type="STRING" id="90262.A0A1X2IVV8"/>
<dbReference type="Gene3D" id="1.25.40.20">
    <property type="entry name" value="Ankyrin repeat-containing domain"/>
    <property type="match status" value="2"/>
</dbReference>
<dbReference type="InterPro" id="IPR002110">
    <property type="entry name" value="Ankyrin_rpt"/>
</dbReference>
<dbReference type="SUPFAM" id="SSF48403">
    <property type="entry name" value="Ankyrin repeat"/>
    <property type="match status" value="1"/>
</dbReference>
<evidence type="ECO:0000256" key="2">
    <source>
        <dbReference type="SAM" id="MobiDB-lite"/>
    </source>
</evidence>
<evidence type="ECO:0000256" key="1">
    <source>
        <dbReference type="PROSITE-ProRule" id="PRU00023"/>
    </source>
</evidence>
<feature type="repeat" description="ANK" evidence="1">
    <location>
        <begin position="201"/>
        <end position="237"/>
    </location>
</feature>
<dbReference type="PANTHER" id="PTHR24133">
    <property type="entry name" value="ANKYRIN DOMAIN-CONTAINING"/>
    <property type="match status" value="1"/>
</dbReference>
<name>A0A1X2IVV8_9FUNG</name>
<organism evidence="3 4">
    <name type="scientific">Absidia repens</name>
    <dbReference type="NCBI Taxonomy" id="90262"/>
    <lineage>
        <taxon>Eukaryota</taxon>
        <taxon>Fungi</taxon>
        <taxon>Fungi incertae sedis</taxon>
        <taxon>Mucoromycota</taxon>
        <taxon>Mucoromycotina</taxon>
        <taxon>Mucoromycetes</taxon>
        <taxon>Mucorales</taxon>
        <taxon>Cunninghamellaceae</taxon>
        <taxon>Absidia</taxon>
    </lineage>
</organism>
<feature type="region of interest" description="Disordered" evidence="2">
    <location>
        <begin position="1"/>
        <end position="30"/>
    </location>
</feature>
<dbReference type="GO" id="GO:0072659">
    <property type="term" value="P:protein localization to plasma membrane"/>
    <property type="evidence" value="ECO:0007669"/>
    <property type="project" value="TreeGrafter"/>
</dbReference>
<dbReference type="InterPro" id="IPR036770">
    <property type="entry name" value="Ankyrin_rpt-contain_sf"/>
</dbReference>
<dbReference type="AlphaFoldDB" id="A0A1X2IVV8"/>
<dbReference type="Pfam" id="PF00023">
    <property type="entry name" value="Ank"/>
    <property type="match status" value="1"/>
</dbReference>
<dbReference type="GO" id="GO:0030507">
    <property type="term" value="F:spectrin binding"/>
    <property type="evidence" value="ECO:0007669"/>
    <property type="project" value="TreeGrafter"/>
</dbReference>
<dbReference type="Proteomes" id="UP000193560">
    <property type="component" value="Unassembled WGS sequence"/>
</dbReference>
<accession>A0A1X2IVV8</accession>
<dbReference type="Pfam" id="PF13637">
    <property type="entry name" value="Ank_4"/>
    <property type="match status" value="1"/>
</dbReference>
<dbReference type="OrthoDB" id="194358at2759"/>
<feature type="compositionally biased region" description="Low complexity" evidence="2">
    <location>
        <begin position="1"/>
        <end position="20"/>
    </location>
</feature>
<dbReference type="PROSITE" id="PS50297">
    <property type="entry name" value="ANK_REP_REGION"/>
    <property type="match status" value="1"/>
</dbReference>
<dbReference type="GO" id="GO:0008093">
    <property type="term" value="F:cytoskeletal anchor activity"/>
    <property type="evidence" value="ECO:0007669"/>
    <property type="project" value="TreeGrafter"/>
</dbReference>
<feature type="region of interest" description="Disordered" evidence="2">
    <location>
        <begin position="386"/>
        <end position="428"/>
    </location>
</feature>
<gene>
    <name evidence="3" type="ORF">BCR42DRAFT_404184</name>
</gene>
<sequence length="457" mass="50632">MTPLQQQSKSKSNTTTTAANHLPITIPPPTQAKLGLKLQQSSPITSTPMMKSLSLSTTTTPDPITLPSPASTVEETIHHQKEQDDIVVSIPSISIWTAAEQGDIATLTYYIQHHPNPVALLNKRDPKTECTLIHLAVSSSSNINPYNTVDLLLTHGADPCARNVYNVQALHTIPLHCVESPQKSLALLLDHGADVNCRDGDGWTPLHYAARFCRQESLGSVLALLVERGANLAAVDASHKTAMFALLANGDHVDAFTYLIQQQQNDSSGANVLMLPSRGDFLDSATRRTHQGTIVLQAAKYLRVDCLEWLVHSKKAMAQVLPALTADELSYANQLIQQQQQQQQHHCQKIMSLLHQVSTMMEKEPVHSTSTVANAIQRRLSIISTRRKEHHQSQHHQSPLSAHQPPVPTAGHDKYRDQDEEDDDDEAFLVNSPNLIKRMANLFTRYKRTIVIQEQVV</sequence>
<evidence type="ECO:0000313" key="3">
    <source>
        <dbReference type="EMBL" id="ORZ23184.1"/>
    </source>
</evidence>
<reference evidence="3 4" key="1">
    <citation type="submission" date="2016-07" db="EMBL/GenBank/DDBJ databases">
        <title>Pervasive Adenine N6-methylation of Active Genes in Fungi.</title>
        <authorList>
            <consortium name="DOE Joint Genome Institute"/>
            <person name="Mondo S.J."/>
            <person name="Dannebaum R.O."/>
            <person name="Kuo R.C."/>
            <person name="Labutti K."/>
            <person name="Haridas S."/>
            <person name="Kuo A."/>
            <person name="Salamov A."/>
            <person name="Ahrendt S.R."/>
            <person name="Lipzen A."/>
            <person name="Sullivan W."/>
            <person name="Andreopoulos W.B."/>
            <person name="Clum A."/>
            <person name="Lindquist E."/>
            <person name="Daum C."/>
            <person name="Ramamoorthy G.K."/>
            <person name="Gryganskyi A."/>
            <person name="Culley D."/>
            <person name="Magnuson J.K."/>
            <person name="James T.Y."/>
            <person name="O'Malley M.A."/>
            <person name="Stajich J.E."/>
            <person name="Spatafora J.W."/>
            <person name="Visel A."/>
            <person name="Grigoriev I.V."/>
        </authorList>
    </citation>
    <scope>NUCLEOTIDE SEQUENCE [LARGE SCALE GENOMIC DNA]</scope>
    <source>
        <strain evidence="3 4">NRRL 1336</strain>
    </source>
</reference>
<keyword evidence="4" id="KW-1185">Reference proteome</keyword>
<protein>
    <submittedName>
        <fullName evidence="3">Ankyrin repeat-containing domain protein</fullName>
    </submittedName>
</protein>
<dbReference type="PANTHER" id="PTHR24133:SF33">
    <property type="entry name" value="ANKYRIN, ISOFORM B"/>
    <property type="match status" value="1"/>
</dbReference>
<dbReference type="PROSITE" id="PS50088">
    <property type="entry name" value="ANK_REPEAT"/>
    <property type="match status" value="1"/>
</dbReference>
<keyword evidence="1" id="KW-0040">ANK repeat</keyword>
<dbReference type="GO" id="GO:0044325">
    <property type="term" value="F:transmembrane transporter binding"/>
    <property type="evidence" value="ECO:0007669"/>
    <property type="project" value="TreeGrafter"/>
</dbReference>
<dbReference type="GO" id="GO:0005886">
    <property type="term" value="C:plasma membrane"/>
    <property type="evidence" value="ECO:0007669"/>
    <property type="project" value="TreeGrafter"/>
</dbReference>
<dbReference type="InterPro" id="IPR052391">
    <property type="entry name" value="E3_Ligase-Neurotoxin"/>
</dbReference>
<dbReference type="EMBL" id="MCGE01000003">
    <property type="protein sequence ID" value="ORZ23184.1"/>
    <property type="molecule type" value="Genomic_DNA"/>
</dbReference>
<feature type="compositionally biased region" description="Low complexity" evidence="2">
    <location>
        <begin position="395"/>
        <end position="404"/>
    </location>
</feature>
<comment type="caution">
    <text evidence="3">The sequence shown here is derived from an EMBL/GenBank/DDBJ whole genome shotgun (WGS) entry which is preliminary data.</text>
</comment>
<feature type="compositionally biased region" description="Acidic residues" evidence="2">
    <location>
        <begin position="418"/>
        <end position="427"/>
    </location>
</feature>
<dbReference type="SMART" id="SM00248">
    <property type="entry name" value="ANK"/>
    <property type="match status" value="2"/>
</dbReference>